<dbReference type="MEROPS" id="S28.004"/>
<keyword evidence="2" id="KW-1185">Reference proteome</keyword>
<dbReference type="KEGG" id="cim:CIMG_12931"/>
<reference evidence="2" key="2">
    <citation type="journal article" date="2010" name="Genome Res.">
        <title>Population genomic sequencing of Coccidioides fungi reveals recent hybridization and transposon control.</title>
        <authorList>
            <person name="Neafsey D.E."/>
            <person name="Barker B.M."/>
            <person name="Sharpton T.J."/>
            <person name="Stajich J.E."/>
            <person name="Park D.J."/>
            <person name="Whiston E."/>
            <person name="Hung C.-Y."/>
            <person name="McMahan C."/>
            <person name="White J."/>
            <person name="Sykes S."/>
            <person name="Heiman D."/>
            <person name="Young S."/>
            <person name="Zeng Q."/>
            <person name="Abouelleil A."/>
            <person name="Aftuck L."/>
            <person name="Bessette D."/>
            <person name="Brown A."/>
            <person name="FitzGerald M."/>
            <person name="Lui A."/>
            <person name="Macdonald J.P."/>
            <person name="Priest M."/>
            <person name="Orbach M.J."/>
            <person name="Galgiani J.N."/>
            <person name="Kirkland T.N."/>
            <person name="Cole G.T."/>
            <person name="Birren B.W."/>
            <person name="Henn M.R."/>
            <person name="Taylor J.W."/>
            <person name="Rounsley S.D."/>
        </authorList>
    </citation>
    <scope>GENOME REANNOTATION</scope>
    <source>
        <strain evidence="2">RS</strain>
    </source>
</reference>
<evidence type="ECO:0000313" key="2">
    <source>
        <dbReference type="Proteomes" id="UP000001261"/>
    </source>
</evidence>
<dbReference type="GeneID" id="24164558"/>
<protein>
    <submittedName>
        <fullName evidence="1">Uncharacterized protein</fullName>
    </submittedName>
</protein>
<reference evidence="2" key="1">
    <citation type="journal article" date="2009" name="Genome Res.">
        <title>Comparative genomic analyses of the human fungal pathogens Coccidioides and their relatives.</title>
        <authorList>
            <person name="Sharpton T.J."/>
            <person name="Stajich J.E."/>
            <person name="Rounsley S.D."/>
            <person name="Gardner M.J."/>
            <person name="Wortman J.R."/>
            <person name="Jordar V.S."/>
            <person name="Maiti R."/>
            <person name="Kodira C.D."/>
            <person name="Neafsey D.E."/>
            <person name="Zeng Q."/>
            <person name="Hung C.-Y."/>
            <person name="McMahan C."/>
            <person name="Muszewska A."/>
            <person name="Grynberg M."/>
            <person name="Mandel M.A."/>
            <person name="Kellner E.M."/>
            <person name="Barker B.M."/>
            <person name="Galgiani J.N."/>
            <person name="Orbach M.J."/>
            <person name="Kirkland T.N."/>
            <person name="Cole G.T."/>
            <person name="Henn M.R."/>
            <person name="Birren B.W."/>
            <person name="Taylor J.W."/>
        </authorList>
    </citation>
    <scope>NUCLEOTIDE SEQUENCE [LARGE SCALE GENOMIC DNA]</scope>
    <source>
        <strain evidence="2">RS</strain>
    </source>
</reference>
<proteinExistence type="predicted"/>
<gene>
    <name evidence="1" type="ORF">CIMG_12931</name>
</gene>
<dbReference type="VEuPathDB" id="FungiDB:CIMG_12931"/>
<accession>J3K3B1</accession>
<dbReference type="AlphaFoldDB" id="J3K3B1"/>
<dbReference type="RefSeq" id="XP_001240237.2">
    <property type="nucleotide sequence ID" value="XM_001240236.2"/>
</dbReference>
<name>J3K3B1_COCIM</name>
<dbReference type="EMBL" id="GG704912">
    <property type="protein sequence ID" value="EAS28654.3"/>
    <property type="molecule type" value="Genomic_DNA"/>
</dbReference>
<evidence type="ECO:0000313" key="1">
    <source>
        <dbReference type="EMBL" id="EAS28654.3"/>
    </source>
</evidence>
<dbReference type="InParanoid" id="J3K3B1"/>
<dbReference type="Proteomes" id="UP000001261">
    <property type="component" value="Unassembled WGS sequence"/>
</dbReference>
<sequence length="150" mass="16910">MMMVAEQLHNGFGKLQSGIIIPFIRGQYHHSEEHVCQFFIVQCSGEQPGGWGVVLLPCGCIDLSKLSDDLAVKALLLMAFISDYSLPSQLLDILFLNVTEKYHHTAGEQVQYDQEHVPIILLEIQIMLSQHHMLCSLYEHMAQVANLCES</sequence>
<organism evidence="1 2">
    <name type="scientific">Coccidioides immitis (strain RS)</name>
    <name type="common">Valley fever fungus</name>
    <dbReference type="NCBI Taxonomy" id="246410"/>
    <lineage>
        <taxon>Eukaryota</taxon>
        <taxon>Fungi</taxon>
        <taxon>Dikarya</taxon>
        <taxon>Ascomycota</taxon>
        <taxon>Pezizomycotina</taxon>
        <taxon>Eurotiomycetes</taxon>
        <taxon>Eurotiomycetidae</taxon>
        <taxon>Onygenales</taxon>
        <taxon>Onygenaceae</taxon>
        <taxon>Coccidioides</taxon>
    </lineage>
</organism>